<name>A0A0L8BZ13_ENSAD</name>
<dbReference type="Proteomes" id="UP000037425">
    <property type="component" value="Unassembled WGS sequence"/>
</dbReference>
<dbReference type="RefSeq" id="WP_053248939.1">
    <property type="nucleotide sequence ID" value="NZ_LGAP01000004.1"/>
</dbReference>
<comment type="similarity">
    <text evidence="1">Belongs to the AHA1 family.</text>
</comment>
<evidence type="ECO:0000256" key="1">
    <source>
        <dbReference type="ARBA" id="ARBA00006817"/>
    </source>
</evidence>
<organism evidence="3 4">
    <name type="scientific">Ensifer adhaerens</name>
    <name type="common">Sinorhizobium morelense</name>
    <dbReference type="NCBI Taxonomy" id="106592"/>
    <lineage>
        <taxon>Bacteria</taxon>
        <taxon>Pseudomonadati</taxon>
        <taxon>Pseudomonadota</taxon>
        <taxon>Alphaproteobacteria</taxon>
        <taxon>Hyphomicrobiales</taxon>
        <taxon>Rhizobiaceae</taxon>
        <taxon>Sinorhizobium/Ensifer group</taxon>
        <taxon>Ensifer</taxon>
    </lineage>
</organism>
<comment type="caution">
    <text evidence="3">The sequence shown here is derived from an EMBL/GenBank/DDBJ whole genome shotgun (WGS) entry which is preliminary data.</text>
</comment>
<dbReference type="InterPro" id="IPR023393">
    <property type="entry name" value="START-like_dom_sf"/>
</dbReference>
<protein>
    <submittedName>
        <fullName evidence="3">Polyketide cyclase</fullName>
    </submittedName>
</protein>
<feature type="domain" description="Activator of Hsp90 ATPase homologue 1/2-like C-terminal" evidence="2">
    <location>
        <begin position="18"/>
        <end position="150"/>
    </location>
</feature>
<dbReference type="Pfam" id="PF08327">
    <property type="entry name" value="AHSA1"/>
    <property type="match status" value="1"/>
</dbReference>
<dbReference type="AlphaFoldDB" id="A0A0L8BZ13"/>
<dbReference type="EMBL" id="LGAP01000004">
    <property type="protein sequence ID" value="KOF19977.1"/>
    <property type="molecule type" value="Genomic_DNA"/>
</dbReference>
<reference evidence="4" key="1">
    <citation type="submission" date="2015-07" db="EMBL/GenBank/DDBJ databases">
        <title>Whole genome sequence of an Ensifer adhaerens strain isolated from a cave pool in the Wind Cave National Park.</title>
        <authorList>
            <person name="Eng W.W.H."/>
            <person name="Gan H.M."/>
            <person name="Barton H.A."/>
            <person name="Savka M.A."/>
        </authorList>
    </citation>
    <scope>NUCLEOTIDE SEQUENCE [LARGE SCALE GENOMIC DNA]</scope>
    <source>
        <strain evidence="4">SD006</strain>
    </source>
</reference>
<evidence type="ECO:0000259" key="2">
    <source>
        <dbReference type="Pfam" id="PF08327"/>
    </source>
</evidence>
<evidence type="ECO:0000313" key="4">
    <source>
        <dbReference type="Proteomes" id="UP000037425"/>
    </source>
</evidence>
<dbReference type="OrthoDB" id="9803476at2"/>
<gene>
    <name evidence="3" type="ORF">AC244_10550</name>
</gene>
<evidence type="ECO:0000313" key="3">
    <source>
        <dbReference type="EMBL" id="KOF19977.1"/>
    </source>
</evidence>
<accession>A0A0L8BZ13</accession>
<sequence length="157" mass="17511">MSANSVEHASFTIERVFKATPEQVFRAFADPAAHDRWFVKADGWPVAEYSHDFRVGGRESGRFSKDGKTFYYNDTIYLDIVENRRIISAYTMAENERRISASVATVDIQPHGTGARIVFTEQAAFLDGLDQVAYRRQGWEELIAALGAELGETAAAA</sequence>
<dbReference type="CDD" id="cd08900">
    <property type="entry name" value="SRPBCC_CalC_Aha1-like_7"/>
    <property type="match status" value="1"/>
</dbReference>
<dbReference type="Gene3D" id="3.30.530.20">
    <property type="match status" value="1"/>
</dbReference>
<dbReference type="PATRIC" id="fig|106592.7.peg.5628"/>
<proteinExistence type="inferred from homology"/>
<dbReference type="InterPro" id="IPR013538">
    <property type="entry name" value="ASHA1/2-like_C"/>
</dbReference>
<dbReference type="SUPFAM" id="SSF55961">
    <property type="entry name" value="Bet v1-like"/>
    <property type="match status" value="1"/>
</dbReference>